<dbReference type="InterPro" id="IPR013221">
    <property type="entry name" value="Mur_ligase_cen"/>
</dbReference>
<dbReference type="GO" id="GO:0008841">
    <property type="term" value="F:dihydrofolate synthase activity"/>
    <property type="evidence" value="ECO:0007669"/>
    <property type="project" value="TreeGrafter"/>
</dbReference>
<keyword evidence="8" id="KW-0460">Magnesium</keyword>
<dbReference type="GO" id="GO:0005524">
    <property type="term" value="F:ATP binding"/>
    <property type="evidence" value="ECO:0007669"/>
    <property type="project" value="UniProtKB-KW"/>
</dbReference>
<dbReference type="InterPro" id="IPR018109">
    <property type="entry name" value="Folylpolyglutamate_synth_CS"/>
</dbReference>
<dbReference type="SUPFAM" id="SSF53623">
    <property type="entry name" value="MurD-like peptide ligases, catalytic domain"/>
    <property type="match status" value="1"/>
</dbReference>
<dbReference type="Pfam" id="PF08245">
    <property type="entry name" value="Mur_ligase_M"/>
    <property type="match status" value="1"/>
</dbReference>
<keyword evidence="7 11" id="KW-0067">ATP-binding</keyword>
<proteinExistence type="inferred from homology"/>
<organism evidence="14 15">
    <name type="scientific">Ignavigranum ruoffiae</name>
    <dbReference type="NCBI Taxonomy" id="89093"/>
    <lineage>
        <taxon>Bacteria</taxon>
        <taxon>Bacillati</taxon>
        <taxon>Bacillota</taxon>
        <taxon>Bacilli</taxon>
        <taxon>Lactobacillales</taxon>
        <taxon>Aerococcaceae</taxon>
        <taxon>Ignavigranum</taxon>
    </lineage>
</organism>
<sequence>MHGANKAVEWLNQYHSKEPRLGLERVQALLDLVGHPERKSKVIHIAGTNGKGSTIAHLYQLLRSQGLSIGIFSSPYMMAYEEQMTINQEPILTEELSKYIERYQQIFSEHGNTSQIKGITEFELVTVIAYDYFAQEAVDWVIMETGLGGLLDSTNVCLPELTGITTIGLDHQAILGETLAEIAQQKAGIIKAGAPLVTGKIDRQALQVIQAQADKVAVPTYQFGQDYQVSPLTDENPASEGETFRYHSPFADSPIDQANFRTPLLGEQQIENAGMALALFEVLADNYHWTYEVGQIQAALDHTFIAGRMEKLTDNPRIILDGAHNPHAIQRLVDNLQSRFADKQIDMLFACINTKDIQTMLDQLHQLPLASFNLTQFEHDNAFSSTELQGYLQEGDQFISDWKAFVDQYLQEAQAKDTQQSLLVITGSLYFLSQIRPYLIERLDLDL</sequence>
<dbReference type="FunFam" id="3.40.1190.10:FF:000011">
    <property type="entry name" value="Folylpolyglutamate synthase/dihydrofolate synthase"/>
    <property type="match status" value="1"/>
</dbReference>
<evidence type="ECO:0000259" key="13">
    <source>
        <dbReference type="Pfam" id="PF08245"/>
    </source>
</evidence>
<dbReference type="PANTHER" id="PTHR11136:SF0">
    <property type="entry name" value="DIHYDROFOLATE SYNTHETASE-RELATED"/>
    <property type="match status" value="1"/>
</dbReference>
<evidence type="ECO:0000256" key="8">
    <source>
        <dbReference type="ARBA" id="ARBA00022842"/>
    </source>
</evidence>
<gene>
    <name evidence="14" type="ORF">SAMN04488558_10569</name>
</gene>
<dbReference type="Gene3D" id="3.40.1190.10">
    <property type="entry name" value="Mur-like, catalytic domain"/>
    <property type="match status" value="1"/>
</dbReference>
<feature type="domain" description="Mur ligase C-terminal" evidence="12">
    <location>
        <begin position="307"/>
        <end position="418"/>
    </location>
</feature>
<dbReference type="InterPro" id="IPR036565">
    <property type="entry name" value="Mur-like_cat_sf"/>
</dbReference>
<evidence type="ECO:0000256" key="6">
    <source>
        <dbReference type="ARBA" id="ARBA00022741"/>
    </source>
</evidence>
<evidence type="ECO:0000256" key="10">
    <source>
        <dbReference type="ARBA" id="ARBA00047493"/>
    </source>
</evidence>
<evidence type="ECO:0000256" key="1">
    <source>
        <dbReference type="ARBA" id="ARBA00001946"/>
    </source>
</evidence>
<dbReference type="EMBL" id="FOEN01000005">
    <property type="protein sequence ID" value="SEQ10068.1"/>
    <property type="molecule type" value="Genomic_DNA"/>
</dbReference>
<dbReference type="GO" id="GO:0004326">
    <property type="term" value="F:tetrahydrofolylpolyglutamate synthase activity"/>
    <property type="evidence" value="ECO:0007669"/>
    <property type="project" value="UniProtKB-EC"/>
</dbReference>
<evidence type="ECO:0000313" key="14">
    <source>
        <dbReference type="EMBL" id="SEQ10068.1"/>
    </source>
</evidence>
<dbReference type="GO" id="GO:0046872">
    <property type="term" value="F:metal ion binding"/>
    <property type="evidence" value="ECO:0007669"/>
    <property type="project" value="UniProtKB-KW"/>
</dbReference>
<keyword evidence="5" id="KW-0479">Metal-binding</keyword>
<dbReference type="EC" id="6.3.2.17" evidence="3"/>
<name>A0A1H9DBF3_9LACT</name>
<dbReference type="Gene3D" id="3.90.190.20">
    <property type="entry name" value="Mur ligase, C-terminal domain"/>
    <property type="match status" value="1"/>
</dbReference>
<evidence type="ECO:0000256" key="9">
    <source>
        <dbReference type="ARBA" id="ARBA00030592"/>
    </source>
</evidence>
<dbReference type="InterPro" id="IPR036615">
    <property type="entry name" value="Mur_ligase_C_dom_sf"/>
</dbReference>
<dbReference type="PROSITE" id="PS01011">
    <property type="entry name" value="FOLYLPOLYGLU_SYNT_1"/>
    <property type="match status" value="1"/>
</dbReference>
<evidence type="ECO:0000256" key="11">
    <source>
        <dbReference type="PIRNR" id="PIRNR001563"/>
    </source>
</evidence>
<dbReference type="GO" id="GO:0005737">
    <property type="term" value="C:cytoplasm"/>
    <property type="evidence" value="ECO:0007669"/>
    <property type="project" value="TreeGrafter"/>
</dbReference>
<dbReference type="InterPro" id="IPR004101">
    <property type="entry name" value="Mur_ligase_C"/>
</dbReference>
<dbReference type="InterPro" id="IPR001645">
    <property type="entry name" value="Folylpolyglutamate_synth"/>
</dbReference>
<dbReference type="PANTHER" id="PTHR11136">
    <property type="entry name" value="FOLYLPOLYGLUTAMATE SYNTHASE-RELATED"/>
    <property type="match status" value="1"/>
</dbReference>
<keyword evidence="15" id="KW-1185">Reference proteome</keyword>
<dbReference type="Proteomes" id="UP000198833">
    <property type="component" value="Unassembled WGS sequence"/>
</dbReference>
<evidence type="ECO:0000259" key="12">
    <source>
        <dbReference type="Pfam" id="PF02875"/>
    </source>
</evidence>
<evidence type="ECO:0000256" key="7">
    <source>
        <dbReference type="ARBA" id="ARBA00022840"/>
    </source>
</evidence>
<keyword evidence="4 11" id="KW-0436">Ligase</keyword>
<dbReference type="PIRSF" id="PIRSF001563">
    <property type="entry name" value="Folylpolyglu_synth"/>
    <property type="match status" value="1"/>
</dbReference>
<comment type="similarity">
    <text evidence="2 11">Belongs to the folylpolyglutamate synthase family.</text>
</comment>
<dbReference type="AlphaFoldDB" id="A0A1H9DBF3"/>
<dbReference type="Pfam" id="PF02875">
    <property type="entry name" value="Mur_ligase_C"/>
    <property type="match status" value="1"/>
</dbReference>
<reference evidence="14 15" key="1">
    <citation type="submission" date="2016-10" db="EMBL/GenBank/DDBJ databases">
        <authorList>
            <person name="de Groot N.N."/>
        </authorList>
    </citation>
    <scope>NUCLEOTIDE SEQUENCE [LARGE SCALE GENOMIC DNA]</scope>
    <source>
        <strain evidence="14 15">DSM 15695</strain>
    </source>
</reference>
<keyword evidence="6 11" id="KW-0547">Nucleotide-binding</keyword>
<dbReference type="STRING" id="89093.SAMN04488558_10569"/>
<dbReference type="NCBIfam" id="TIGR01499">
    <property type="entry name" value="folC"/>
    <property type="match status" value="1"/>
</dbReference>
<dbReference type="SUPFAM" id="SSF53244">
    <property type="entry name" value="MurD-like peptide ligases, peptide-binding domain"/>
    <property type="match status" value="1"/>
</dbReference>
<dbReference type="OrthoDB" id="9809356at2"/>
<evidence type="ECO:0000256" key="4">
    <source>
        <dbReference type="ARBA" id="ARBA00022598"/>
    </source>
</evidence>
<evidence type="ECO:0000313" key="15">
    <source>
        <dbReference type="Proteomes" id="UP000198833"/>
    </source>
</evidence>
<accession>A0A1H9DBF3</accession>
<evidence type="ECO:0000256" key="3">
    <source>
        <dbReference type="ARBA" id="ARBA00013025"/>
    </source>
</evidence>
<feature type="domain" description="Mur ligase central" evidence="13">
    <location>
        <begin position="130"/>
        <end position="279"/>
    </location>
</feature>
<comment type="catalytic activity">
    <reaction evidence="10">
        <text>(6S)-5,6,7,8-tetrahydrofolyl-(gamma-L-Glu)(n) + L-glutamate + ATP = (6S)-5,6,7,8-tetrahydrofolyl-(gamma-L-Glu)(n+1) + ADP + phosphate + H(+)</text>
        <dbReference type="Rhea" id="RHEA:10580"/>
        <dbReference type="Rhea" id="RHEA-COMP:14738"/>
        <dbReference type="Rhea" id="RHEA-COMP:14740"/>
        <dbReference type="ChEBI" id="CHEBI:15378"/>
        <dbReference type="ChEBI" id="CHEBI:29985"/>
        <dbReference type="ChEBI" id="CHEBI:30616"/>
        <dbReference type="ChEBI" id="CHEBI:43474"/>
        <dbReference type="ChEBI" id="CHEBI:141005"/>
        <dbReference type="ChEBI" id="CHEBI:456216"/>
        <dbReference type="EC" id="6.3.2.17"/>
    </reaction>
</comment>
<comment type="cofactor">
    <cofactor evidence="1">
        <name>Mg(2+)</name>
        <dbReference type="ChEBI" id="CHEBI:18420"/>
    </cofactor>
</comment>
<evidence type="ECO:0000256" key="5">
    <source>
        <dbReference type="ARBA" id="ARBA00022723"/>
    </source>
</evidence>
<dbReference type="RefSeq" id="WP_092571553.1">
    <property type="nucleotide sequence ID" value="NZ_FOEN01000005.1"/>
</dbReference>
<protein>
    <recommendedName>
        <fullName evidence="3">tetrahydrofolate synthase</fullName>
        <ecNumber evidence="3">6.3.2.17</ecNumber>
    </recommendedName>
    <alternativeName>
        <fullName evidence="9">Tetrahydrofolylpolyglutamate synthase</fullName>
    </alternativeName>
</protein>
<evidence type="ECO:0000256" key="2">
    <source>
        <dbReference type="ARBA" id="ARBA00008276"/>
    </source>
</evidence>